<evidence type="ECO:0000313" key="1">
    <source>
        <dbReference type="EMBL" id="TQE10093.1"/>
    </source>
</evidence>
<dbReference type="AlphaFoldDB" id="A0A540NHL9"/>
<reference evidence="1 2" key="1">
    <citation type="journal article" date="2019" name="G3 (Bethesda)">
        <title>Sequencing of a Wild Apple (Malus baccata) Genome Unravels the Differences Between Cultivated and Wild Apple Species Regarding Disease Resistance and Cold Tolerance.</title>
        <authorList>
            <person name="Chen X."/>
        </authorList>
    </citation>
    <scope>NUCLEOTIDE SEQUENCE [LARGE SCALE GENOMIC DNA]</scope>
    <source>
        <strain evidence="2">cv. Shandingzi</strain>
        <tissue evidence="1">Leaves</tissue>
    </source>
</reference>
<accession>A0A540NHL9</accession>
<name>A0A540NHL9_MALBA</name>
<dbReference type="Proteomes" id="UP000315295">
    <property type="component" value="Unassembled WGS sequence"/>
</dbReference>
<evidence type="ECO:0000313" key="2">
    <source>
        <dbReference type="Proteomes" id="UP000315295"/>
    </source>
</evidence>
<gene>
    <name evidence="1" type="ORF">C1H46_004263</name>
</gene>
<comment type="caution">
    <text evidence="1">The sequence shown here is derived from an EMBL/GenBank/DDBJ whole genome shotgun (WGS) entry which is preliminary data.</text>
</comment>
<sequence length="127" mass="14314">MADTDKPCLHLVYEWWDAMIEKVKAAIYRNERKALHEKSSFFDAVYRILLERWTKSSTPLHCLAHSLNPSATYKEGISQLWDVGGDGFENLGEESVGMLDIANLSLDEPSLETPLITGGDIMNVEVE</sequence>
<proteinExistence type="predicted"/>
<organism evidence="1 2">
    <name type="scientific">Malus baccata</name>
    <name type="common">Siberian crab apple</name>
    <name type="synonym">Pyrus baccata</name>
    <dbReference type="NCBI Taxonomy" id="106549"/>
    <lineage>
        <taxon>Eukaryota</taxon>
        <taxon>Viridiplantae</taxon>
        <taxon>Streptophyta</taxon>
        <taxon>Embryophyta</taxon>
        <taxon>Tracheophyta</taxon>
        <taxon>Spermatophyta</taxon>
        <taxon>Magnoliopsida</taxon>
        <taxon>eudicotyledons</taxon>
        <taxon>Gunneridae</taxon>
        <taxon>Pentapetalae</taxon>
        <taxon>rosids</taxon>
        <taxon>fabids</taxon>
        <taxon>Rosales</taxon>
        <taxon>Rosaceae</taxon>
        <taxon>Amygdaloideae</taxon>
        <taxon>Maleae</taxon>
        <taxon>Malus</taxon>
    </lineage>
</organism>
<dbReference type="STRING" id="106549.A0A540NHL9"/>
<dbReference type="EMBL" id="VIEB01000048">
    <property type="protein sequence ID" value="TQE10093.1"/>
    <property type="molecule type" value="Genomic_DNA"/>
</dbReference>
<keyword evidence="2" id="KW-1185">Reference proteome</keyword>
<protein>
    <submittedName>
        <fullName evidence="1">Uncharacterized protein</fullName>
    </submittedName>
</protein>